<evidence type="ECO:0000313" key="3">
    <source>
        <dbReference type="Proteomes" id="UP000187406"/>
    </source>
</evidence>
<sequence>ILHVVYRVGELDRTIKFCTECFEMKLLRKETSQKRNIPTPLGFGREESNFVVELTYSYV</sequence>
<dbReference type="STRING" id="3775.A0A1Q3B7U8"/>
<feature type="non-terminal residue" evidence="2">
    <location>
        <position position="59"/>
    </location>
</feature>
<proteinExistence type="predicted"/>
<dbReference type="PANTHER" id="PTHR46036">
    <property type="entry name" value="LACTOYLGLUTATHIONE LYASE"/>
    <property type="match status" value="1"/>
</dbReference>
<dbReference type="Pfam" id="PF00903">
    <property type="entry name" value="Glyoxalase"/>
    <property type="match status" value="1"/>
</dbReference>
<dbReference type="SUPFAM" id="SSF54593">
    <property type="entry name" value="Glyoxalase/Bleomycin resistance protein/Dihydroxybiphenyl dioxygenase"/>
    <property type="match status" value="1"/>
</dbReference>
<dbReference type="AlphaFoldDB" id="A0A1Q3B7U8"/>
<protein>
    <recommendedName>
        <fullName evidence="1">Glyoxalase/fosfomycin resistance/dioxygenase domain-containing protein</fullName>
    </recommendedName>
</protein>
<dbReference type="GO" id="GO:0004462">
    <property type="term" value="F:lactoylglutathione lyase activity"/>
    <property type="evidence" value="ECO:0007669"/>
    <property type="project" value="TreeGrafter"/>
</dbReference>
<dbReference type="GO" id="GO:0019243">
    <property type="term" value="P:methylglyoxal catabolic process to D-lactate via S-lactoyl-glutathione"/>
    <property type="evidence" value="ECO:0007669"/>
    <property type="project" value="TreeGrafter"/>
</dbReference>
<dbReference type="OrthoDB" id="16820at2759"/>
<dbReference type="Proteomes" id="UP000187406">
    <property type="component" value="Unassembled WGS sequence"/>
</dbReference>
<dbReference type="PANTHER" id="PTHR46036:SF2">
    <property type="entry name" value="LACTOYLGLUTATHIONE LYASE GLX1"/>
    <property type="match status" value="1"/>
</dbReference>
<evidence type="ECO:0000313" key="2">
    <source>
        <dbReference type="EMBL" id="GAV64078.1"/>
    </source>
</evidence>
<dbReference type="GO" id="GO:0005737">
    <property type="term" value="C:cytoplasm"/>
    <property type="evidence" value="ECO:0007669"/>
    <property type="project" value="TreeGrafter"/>
</dbReference>
<name>A0A1Q3B7U8_CEPFO</name>
<reference evidence="3" key="1">
    <citation type="submission" date="2016-04" db="EMBL/GenBank/DDBJ databases">
        <title>Cephalotus genome sequencing.</title>
        <authorList>
            <person name="Fukushima K."/>
            <person name="Hasebe M."/>
            <person name="Fang X."/>
        </authorList>
    </citation>
    <scope>NUCLEOTIDE SEQUENCE [LARGE SCALE GENOMIC DNA]</scope>
    <source>
        <strain evidence="3">cv. St1</strain>
    </source>
</reference>
<dbReference type="InParanoid" id="A0A1Q3B7U8"/>
<organism evidence="2 3">
    <name type="scientific">Cephalotus follicularis</name>
    <name type="common">Albany pitcher plant</name>
    <dbReference type="NCBI Taxonomy" id="3775"/>
    <lineage>
        <taxon>Eukaryota</taxon>
        <taxon>Viridiplantae</taxon>
        <taxon>Streptophyta</taxon>
        <taxon>Embryophyta</taxon>
        <taxon>Tracheophyta</taxon>
        <taxon>Spermatophyta</taxon>
        <taxon>Magnoliopsida</taxon>
        <taxon>eudicotyledons</taxon>
        <taxon>Gunneridae</taxon>
        <taxon>Pentapetalae</taxon>
        <taxon>rosids</taxon>
        <taxon>fabids</taxon>
        <taxon>Oxalidales</taxon>
        <taxon>Cephalotaceae</taxon>
        <taxon>Cephalotus</taxon>
    </lineage>
</organism>
<evidence type="ECO:0000259" key="1">
    <source>
        <dbReference type="Pfam" id="PF00903"/>
    </source>
</evidence>
<feature type="domain" description="Glyoxalase/fosfomycin resistance/dioxygenase" evidence="1">
    <location>
        <begin position="1"/>
        <end position="34"/>
    </location>
</feature>
<dbReference type="InterPro" id="IPR004360">
    <property type="entry name" value="Glyas_Fos-R_dOase_dom"/>
</dbReference>
<dbReference type="EMBL" id="BDDD01000332">
    <property type="protein sequence ID" value="GAV64078.1"/>
    <property type="molecule type" value="Genomic_DNA"/>
</dbReference>
<accession>A0A1Q3B7U8</accession>
<gene>
    <name evidence="2" type="ORF">CFOL_v3_07596</name>
</gene>
<comment type="caution">
    <text evidence="2">The sequence shown here is derived from an EMBL/GenBank/DDBJ whole genome shotgun (WGS) entry which is preliminary data.</text>
</comment>
<feature type="non-terminal residue" evidence="2">
    <location>
        <position position="1"/>
    </location>
</feature>
<keyword evidence="3" id="KW-1185">Reference proteome</keyword>
<dbReference type="Gene3D" id="3.10.180.10">
    <property type="entry name" value="2,3-Dihydroxybiphenyl 1,2-Dioxygenase, domain 1"/>
    <property type="match status" value="1"/>
</dbReference>
<dbReference type="InterPro" id="IPR029068">
    <property type="entry name" value="Glyas_Bleomycin-R_OHBP_Dase"/>
</dbReference>